<dbReference type="PIRSF" id="PIRSF000126">
    <property type="entry name" value="11-beta-HSD1"/>
    <property type="match status" value="1"/>
</dbReference>
<dbReference type="RefSeq" id="WP_342076333.1">
    <property type="nucleotide sequence ID" value="NZ_CP151767.2"/>
</dbReference>
<dbReference type="EMBL" id="CP151767">
    <property type="protein sequence ID" value="WZU67015.1"/>
    <property type="molecule type" value="Genomic_DNA"/>
</dbReference>
<gene>
    <name evidence="4" type="ORF">AABB31_18915</name>
</gene>
<accession>A0AAN0M986</accession>
<sequence length="255" mass="27168">MPNIALITGASAGIGREFARLHAAKGGDLIITARRADALDTLKSELEAAHQVNVTTIPLDLGATDGPQRLYEAIQGQRVDILINNAGFGGHGNFIDRPLDADLAMIDLNVKSLVALCHLIGRDMAARGGGKILNVSSTASYMPGPLQATYFATKAFVSSFSQALAEELKDKNVTVTALEPGYVETEFAATANLEGTNLVKSGASPASVASFGYQAMRQGSLRAINDPKLRFMLNWMIPLLPRKSVLGMVRKMQAK</sequence>
<dbReference type="Gene3D" id="3.40.50.720">
    <property type="entry name" value="NAD(P)-binding Rossmann-like Domain"/>
    <property type="match status" value="1"/>
</dbReference>
<dbReference type="AlphaFoldDB" id="A0AAN0M986"/>
<evidence type="ECO:0000313" key="5">
    <source>
        <dbReference type="Proteomes" id="UP001470809"/>
    </source>
</evidence>
<dbReference type="PANTHER" id="PTHR42901">
    <property type="entry name" value="ALCOHOL DEHYDROGENASE"/>
    <property type="match status" value="1"/>
</dbReference>
<dbReference type="InterPro" id="IPR002347">
    <property type="entry name" value="SDR_fam"/>
</dbReference>
<dbReference type="PRINTS" id="PR00081">
    <property type="entry name" value="GDHRDH"/>
</dbReference>
<protein>
    <submittedName>
        <fullName evidence="4">SDR family NAD(P)-dependent oxidoreductase</fullName>
        <ecNumber evidence="4">1.-.-.-</ecNumber>
    </submittedName>
</protein>
<evidence type="ECO:0000256" key="2">
    <source>
        <dbReference type="ARBA" id="ARBA00023002"/>
    </source>
</evidence>
<dbReference type="Proteomes" id="UP001470809">
    <property type="component" value="Chromosome"/>
</dbReference>
<dbReference type="InterPro" id="IPR036291">
    <property type="entry name" value="NAD(P)-bd_dom_sf"/>
</dbReference>
<dbReference type="KEGG" id="yrh:AABB31_18915"/>
<dbReference type="SUPFAM" id="SSF51735">
    <property type="entry name" value="NAD(P)-binding Rossmann-fold domains"/>
    <property type="match status" value="1"/>
</dbReference>
<evidence type="ECO:0000256" key="3">
    <source>
        <dbReference type="RuleBase" id="RU000363"/>
    </source>
</evidence>
<name>A0AAN0M986_9RHOB</name>
<dbReference type="Pfam" id="PF00106">
    <property type="entry name" value="adh_short"/>
    <property type="match status" value="1"/>
</dbReference>
<dbReference type="PANTHER" id="PTHR42901:SF1">
    <property type="entry name" value="ALCOHOL DEHYDROGENASE"/>
    <property type="match status" value="1"/>
</dbReference>
<evidence type="ECO:0000256" key="1">
    <source>
        <dbReference type="ARBA" id="ARBA00006484"/>
    </source>
</evidence>
<dbReference type="EC" id="1.-.-.-" evidence="4"/>
<organism evidence="4 5">
    <name type="scientific">Yoonia rhodophyticola</name>
    <dbReference type="NCBI Taxonomy" id="3137370"/>
    <lineage>
        <taxon>Bacteria</taxon>
        <taxon>Pseudomonadati</taxon>
        <taxon>Pseudomonadota</taxon>
        <taxon>Alphaproteobacteria</taxon>
        <taxon>Rhodobacterales</taxon>
        <taxon>Paracoccaceae</taxon>
        <taxon>Yoonia</taxon>
    </lineage>
</organism>
<proteinExistence type="inferred from homology"/>
<dbReference type="PRINTS" id="PR00080">
    <property type="entry name" value="SDRFAMILY"/>
</dbReference>
<comment type="similarity">
    <text evidence="1 3">Belongs to the short-chain dehydrogenases/reductases (SDR) family.</text>
</comment>
<keyword evidence="5" id="KW-1185">Reference proteome</keyword>
<evidence type="ECO:0000313" key="4">
    <source>
        <dbReference type="EMBL" id="WZU67015.1"/>
    </source>
</evidence>
<reference evidence="4" key="1">
    <citation type="submission" date="2024-08" db="EMBL/GenBank/DDBJ databases">
        <title>Phylogenomic analyses of a clade within the roseobacter group suggest taxonomic reassignments of species of the genera Aestuariivita, Citreicella, Loktanella, Nautella, Pelagibaca, Ruegeria, Thalassobius, Thiobacimonas and Tropicibacter, and the proposal o.</title>
        <authorList>
            <person name="Jeon C.O."/>
        </authorList>
    </citation>
    <scope>NUCLEOTIDE SEQUENCE</scope>
    <source>
        <strain evidence="4">SS1-5</strain>
    </source>
</reference>
<keyword evidence="2 4" id="KW-0560">Oxidoreductase</keyword>
<dbReference type="GO" id="GO:0016491">
    <property type="term" value="F:oxidoreductase activity"/>
    <property type="evidence" value="ECO:0007669"/>
    <property type="project" value="UniProtKB-KW"/>
</dbReference>